<evidence type="ECO:0000256" key="7">
    <source>
        <dbReference type="SAM" id="MobiDB-lite"/>
    </source>
</evidence>
<dbReference type="InterPro" id="IPR036188">
    <property type="entry name" value="FAD/NAD-bd_sf"/>
</dbReference>
<comment type="caution">
    <text evidence="9">The sequence shown here is derived from an EMBL/GenBank/DDBJ whole genome shotgun (WGS) entry which is preliminary data.</text>
</comment>
<dbReference type="Gene3D" id="3.40.1260.10">
    <property type="entry name" value="DsrEFH-like"/>
    <property type="match status" value="1"/>
</dbReference>
<dbReference type="PANTHER" id="PTHR43429">
    <property type="entry name" value="PYRIDINE NUCLEOTIDE-DISULFIDE OXIDOREDUCTASE DOMAIN-CONTAINING"/>
    <property type="match status" value="1"/>
</dbReference>
<protein>
    <submittedName>
        <fullName evidence="9">FAD-dependent oxidoreductase</fullName>
    </submittedName>
</protein>
<dbReference type="SUPFAM" id="SSF64307">
    <property type="entry name" value="SirA-like"/>
    <property type="match status" value="1"/>
</dbReference>
<dbReference type="Proteomes" id="UP000712157">
    <property type="component" value="Unassembled WGS sequence"/>
</dbReference>
<keyword evidence="3" id="KW-0285">Flavoprotein</keyword>
<dbReference type="Pfam" id="PF02852">
    <property type="entry name" value="Pyr_redox_dim"/>
    <property type="match status" value="1"/>
</dbReference>
<dbReference type="SUPFAM" id="SSF55424">
    <property type="entry name" value="FAD/NAD-linked reductases, dimerisation (C-terminal) domain"/>
    <property type="match status" value="1"/>
</dbReference>
<organism evidence="9 10">
    <name type="scientific">Diplocloster agilis</name>
    <dbReference type="NCBI Taxonomy" id="2850323"/>
    <lineage>
        <taxon>Bacteria</taxon>
        <taxon>Bacillati</taxon>
        <taxon>Bacillota</taxon>
        <taxon>Clostridia</taxon>
        <taxon>Lachnospirales</taxon>
        <taxon>Lachnospiraceae</taxon>
        <taxon>Diplocloster</taxon>
    </lineage>
</organism>
<dbReference type="RefSeq" id="WP_238722063.1">
    <property type="nucleotide sequence ID" value="NZ_JAHQCW010000022.1"/>
</dbReference>
<dbReference type="EMBL" id="JAHQCW010000022">
    <property type="protein sequence ID" value="MBU9737573.1"/>
    <property type="molecule type" value="Genomic_DNA"/>
</dbReference>
<dbReference type="PROSITE" id="PS01148">
    <property type="entry name" value="UPF0033"/>
    <property type="match status" value="1"/>
</dbReference>
<feature type="domain" description="Rhodanese" evidence="8">
    <location>
        <begin position="464"/>
        <end position="551"/>
    </location>
</feature>
<dbReference type="InterPro" id="IPR036873">
    <property type="entry name" value="Rhodanese-like_dom_sf"/>
</dbReference>
<dbReference type="SUPFAM" id="SSF52821">
    <property type="entry name" value="Rhodanese/Cell cycle control phosphatase"/>
    <property type="match status" value="1"/>
</dbReference>
<evidence type="ECO:0000313" key="9">
    <source>
        <dbReference type="EMBL" id="MBU9737573.1"/>
    </source>
</evidence>
<dbReference type="PANTHER" id="PTHR43429:SF1">
    <property type="entry name" value="NAD(P)H SULFUR OXIDOREDUCTASE (COA-DEPENDENT)"/>
    <property type="match status" value="1"/>
</dbReference>
<name>A0A949JYI6_9FIRM</name>
<dbReference type="Pfam" id="PF01206">
    <property type="entry name" value="TusA"/>
    <property type="match status" value="1"/>
</dbReference>
<evidence type="ECO:0000313" key="10">
    <source>
        <dbReference type="Proteomes" id="UP000712157"/>
    </source>
</evidence>
<comment type="cofactor">
    <cofactor evidence="1">
        <name>FAD</name>
        <dbReference type="ChEBI" id="CHEBI:57692"/>
    </cofactor>
</comment>
<evidence type="ECO:0000256" key="1">
    <source>
        <dbReference type="ARBA" id="ARBA00001974"/>
    </source>
</evidence>
<dbReference type="Pfam" id="PF13686">
    <property type="entry name" value="DrsE_2"/>
    <property type="match status" value="1"/>
</dbReference>
<dbReference type="InterPro" id="IPR032836">
    <property type="entry name" value="DsrE2-like"/>
</dbReference>
<evidence type="ECO:0000256" key="6">
    <source>
        <dbReference type="ARBA" id="ARBA00023284"/>
    </source>
</evidence>
<evidence type="ECO:0000256" key="5">
    <source>
        <dbReference type="ARBA" id="ARBA00023002"/>
    </source>
</evidence>
<dbReference type="Pfam" id="PF07992">
    <property type="entry name" value="Pyr_redox_2"/>
    <property type="match status" value="1"/>
</dbReference>
<evidence type="ECO:0000256" key="3">
    <source>
        <dbReference type="ARBA" id="ARBA00022630"/>
    </source>
</evidence>
<keyword evidence="5" id="KW-0560">Oxidoreductase</keyword>
<accession>A0A949JYI6</accession>
<feature type="compositionally biased region" description="Low complexity" evidence="7">
    <location>
        <begin position="568"/>
        <end position="579"/>
    </location>
</feature>
<dbReference type="PRINTS" id="PR00368">
    <property type="entry name" value="FADPNR"/>
</dbReference>
<evidence type="ECO:0000256" key="4">
    <source>
        <dbReference type="ARBA" id="ARBA00022827"/>
    </source>
</evidence>
<feature type="region of interest" description="Disordered" evidence="7">
    <location>
        <begin position="552"/>
        <end position="579"/>
    </location>
</feature>
<dbReference type="InterPro" id="IPR023753">
    <property type="entry name" value="FAD/NAD-binding_dom"/>
</dbReference>
<dbReference type="SUPFAM" id="SSF51905">
    <property type="entry name" value="FAD/NAD(P)-binding domain"/>
    <property type="match status" value="1"/>
</dbReference>
<dbReference type="PRINTS" id="PR00411">
    <property type="entry name" value="PNDRDTASEI"/>
</dbReference>
<dbReference type="InterPro" id="IPR036868">
    <property type="entry name" value="TusA-like_sf"/>
</dbReference>
<dbReference type="PROSITE" id="PS50206">
    <property type="entry name" value="RHODANESE_3"/>
    <property type="match status" value="1"/>
</dbReference>
<evidence type="ECO:0000259" key="8">
    <source>
        <dbReference type="PROSITE" id="PS50206"/>
    </source>
</evidence>
<gene>
    <name evidence="9" type="ORF">KTH89_13570</name>
</gene>
<dbReference type="Gene3D" id="3.50.50.60">
    <property type="entry name" value="FAD/NAD(P)-binding domain"/>
    <property type="match status" value="2"/>
</dbReference>
<evidence type="ECO:0000256" key="2">
    <source>
        <dbReference type="ARBA" id="ARBA00009130"/>
    </source>
</evidence>
<dbReference type="InterPro" id="IPR001763">
    <property type="entry name" value="Rhodanese-like_dom"/>
</dbReference>
<dbReference type="InterPro" id="IPR050260">
    <property type="entry name" value="FAD-bd_OxRdtase"/>
</dbReference>
<keyword evidence="10" id="KW-1185">Reference proteome</keyword>
<dbReference type="Gene3D" id="3.40.250.10">
    <property type="entry name" value="Rhodanese-like domain"/>
    <property type="match status" value="1"/>
</dbReference>
<dbReference type="GO" id="GO:0016491">
    <property type="term" value="F:oxidoreductase activity"/>
    <property type="evidence" value="ECO:0007669"/>
    <property type="project" value="UniProtKB-KW"/>
</dbReference>
<reference evidence="9" key="1">
    <citation type="submission" date="2021-06" db="EMBL/GenBank/DDBJ databases">
        <title>Description of novel taxa of the family Lachnospiraceae.</title>
        <authorList>
            <person name="Chaplin A.V."/>
            <person name="Sokolova S.R."/>
            <person name="Pikina A.P."/>
            <person name="Korzhanova M."/>
            <person name="Belova V."/>
            <person name="Korostin D."/>
            <person name="Efimov B.A."/>
        </authorList>
    </citation>
    <scope>NUCLEOTIDE SEQUENCE</scope>
    <source>
        <strain evidence="9">ASD5720</strain>
    </source>
</reference>
<dbReference type="InterPro" id="IPR016156">
    <property type="entry name" value="FAD/NAD-linked_Rdtase_dimer_sf"/>
</dbReference>
<dbReference type="Pfam" id="PF00581">
    <property type="entry name" value="Rhodanese"/>
    <property type="match status" value="1"/>
</dbReference>
<dbReference type="SUPFAM" id="SSF75169">
    <property type="entry name" value="DsrEFH-like"/>
    <property type="match status" value="1"/>
</dbReference>
<dbReference type="InterPro" id="IPR001455">
    <property type="entry name" value="TusA-like"/>
</dbReference>
<dbReference type="InterPro" id="IPR027396">
    <property type="entry name" value="DsrEFH-like"/>
</dbReference>
<dbReference type="Gene3D" id="3.30.110.40">
    <property type="entry name" value="TusA-like domain"/>
    <property type="match status" value="1"/>
</dbReference>
<keyword evidence="4" id="KW-0274">FAD</keyword>
<proteinExistence type="inferred from homology"/>
<dbReference type="InterPro" id="IPR004099">
    <property type="entry name" value="Pyr_nucl-diS_OxRdtase_dimer"/>
</dbReference>
<sequence>MKICIVGGVAGGASAATRLRRLDEKAEIVLFEKGEHISYANCGLPYYLGGTIRQRDSLIVTKPELLCKRFRVDVRTRNEVIRINRQEKKIVVRDLKSGTDYEESYDKLILSPGAGPKVPPLPGMHSDGVFTLRNVTDTYRIDDYLLENTPKTAVVVGGGFIGVEMAENLVDRGLSVTLVEYADQVIASLDPEMANILHRHLSEHGVNLMLGTGITGISRDSKGLHAGLTSGEEVDAGLVLLCMGVAPDSHLAKEAGLDLGVNGSIEVNEYYETSDPDIYAVGDAISVTHLVGQTKTLVPLAGPANKQGRTAAENALMGRKVKGSPVQSSSVLKVFDLTAASTGLNEKQLRQMGIPYKKTYVHPQSHASYYPGASPISMKMLFGDDGRILGAQAVGAKGVEKRIDVLAAVIRLGGTVYDLEQLELCYAPPYSSAKDPVNMLGYTAVNILNGDMPVFYAEEVSSLDPQTATLLDVSTPDEILMGTIPGFRSIPLDTLRENLNRLDPDKPVYVTCRVGLRGYLATRILLQNGFRAYNLSGGYRTYSLTGPYTAPAPAESQRLQSVPPHPAVPDAAKPNAGAAGNPVPPMKLLTVDACGLQCPGPIMKVSENMKTLKEGEQLCVQATDPAFASDIGVWCQRTGNCLIHTSCEKGIYQVVLQKGDTALHAAQCDLPSAGNDKTMVIFSQDLDKAIASFIIANGAAAMDRRVTMFFTFWGLNILRKPRKVSLKKTFMEKMFSGMMPRGSQKLKLSHMQMGGIGARLIRKLMKDKNVASLEELIASAQQNGVRIVACQMSMDLMGIRKEELIDGVEIGGVATFLGAAETSDTNLFI</sequence>
<comment type="similarity">
    <text evidence="2">Belongs to the class-III pyridine nucleotide-disulfide oxidoreductase family.</text>
</comment>
<keyword evidence="6" id="KW-0676">Redox-active center</keyword>
<dbReference type="SMART" id="SM00450">
    <property type="entry name" value="RHOD"/>
    <property type="match status" value="1"/>
</dbReference>
<dbReference type="AlphaFoldDB" id="A0A949JYI6"/>